<evidence type="ECO:0000256" key="3">
    <source>
        <dbReference type="ARBA" id="ARBA00022729"/>
    </source>
</evidence>
<dbReference type="OrthoDB" id="9814535at2"/>
<evidence type="ECO:0000259" key="6">
    <source>
        <dbReference type="Pfam" id="PF01103"/>
    </source>
</evidence>
<keyword evidence="4" id="KW-0472">Membrane</keyword>
<dbReference type="InterPro" id="IPR000184">
    <property type="entry name" value="Bac_surfAg_D15"/>
</dbReference>
<dbReference type="Pfam" id="PF01103">
    <property type="entry name" value="Omp85"/>
    <property type="match status" value="1"/>
</dbReference>
<dbReference type="PANTHER" id="PTHR12815">
    <property type="entry name" value="SORTING AND ASSEMBLY MACHINERY SAMM50 PROTEIN FAMILY MEMBER"/>
    <property type="match status" value="1"/>
</dbReference>
<dbReference type="Proteomes" id="UP000307657">
    <property type="component" value="Unassembled WGS sequence"/>
</dbReference>
<dbReference type="Gene3D" id="2.40.160.50">
    <property type="entry name" value="membrane protein fhac: a member of the omp85/tpsb transporter family"/>
    <property type="match status" value="1"/>
</dbReference>
<protein>
    <submittedName>
        <fullName evidence="7">Outer membrane protein assembly factor</fullName>
    </submittedName>
</protein>
<evidence type="ECO:0000256" key="4">
    <source>
        <dbReference type="ARBA" id="ARBA00023136"/>
    </source>
</evidence>
<keyword evidence="5" id="KW-0998">Cell outer membrane</keyword>
<keyword evidence="8" id="KW-1185">Reference proteome</keyword>
<dbReference type="GO" id="GO:0019867">
    <property type="term" value="C:outer membrane"/>
    <property type="evidence" value="ECO:0007669"/>
    <property type="project" value="InterPro"/>
</dbReference>
<dbReference type="PANTHER" id="PTHR12815:SF47">
    <property type="entry name" value="TRANSLOCATION AND ASSEMBLY MODULE SUBUNIT TAMA"/>
    <property type="match status" value="1"/>
</dbReference>
<evidence type="ECO:0000256" key="1">
    <source>
        <dbReference type="ARBA" id="ARBA00004370"/>
    </source>
</evidence>
<feature type="domain" description="Bacterial surface antigen (D15)" evidence="6">
    <location>
        <begin position="472"/>
        <end position="825"/>
    </location>
</feature>
<dbReference type="AlphaFoldDB" id="A0A4U0F1J4"/>
<dbReference type="EMBL" id="SUPL01000003">
    <property type="protein sequence ID" value="TJY36482.1"/>
    <property type="molecule type" value="Genomic_DNA"/>
</dbReference>
<dbReference type="PROSITE" id="PS51257">
    <property type="entry name" value="PROKAR_LIPOPROTEIN"/>
    <property type="match status" value="1"/>
</dbReference>
<dbReference type="InterPro" id="IPR039910">
    <property type="entry name" value="D15-like"/>
</dbReference>
<comment type="subcellular location">
    <subcellularLocation>
        <location evidence="1">Membrane</location>
    </subcellularLocation>
</comment>
<proteinExistence type="predicted"/>
<keyword evidence="3" id="KW-0732">Signal</keyword>
<sequence length="848" mass="97312">MKHSFTKILILVIILGSITSCNVVKRVGESEHLLTQTSVIVNDKKTSSENINNLINQRPNNKLLGFPLRLHIYNLARPNIDSILNEKIYNNPKKLNRKIRRLSKKQLDKDIESRKKLNNWLKKTGEPPMILDSLKTERSKNNLSRYFFANGWFDREVSYTINKTENKRATVDYQVKTGNPYLLDSIYSTTPSKLLDSLYESVKANSLLKKNDQYKTANITEERDRLAESFRNSGLYHFSQDYIRFEPDTINKNHKVDINVIVQNRIIRNEDSVAVVPFKPYRIRNVDIITDDSYENDGRSYQDSAKYGNARFYSYEKLRYHPKALLQGIFINRGELFSELNRTRTYRYLSKFGIFKYPDINYIEHEEDSSLTAVIRLAPRKKYGLGFDVNVSQSNIQSVGLSFNTSLLIRNIFRGAETLEISALGAIGASKDGSNSDQFFDINEVGADIRLTIPRIFFPFNMENIIPKYMSPTTRLSLGFTSQTNIGLDKQTVNGILNYNWNPSKAVTNNLDLFNAQYVRNLNPGNYFRVYQNSFNRLENIALNTYNTPPEFITNNNGTDELDKNKADNFIDVVLQDSGFQTTNPNDYKTVNNIRERKERLTEDNLIFATNFSYTKDKRENLIDESFSIFRFKLESAGNLLTTTSKLLGLKKTNDGKHKIFGVPYSQYIKTEFDYIKHWDIGRNNVIAIRTFFGIAIPYGNSNSIPFSKSFFAGGANDNRAWTAYNLGPGSSDSNNEFNEANMKIALSLEHRFNLFGSLNGALFVDAGNIWNVLDSEEDPNATFTSFNSLKDIAIGSGFGLRYDFGFFVLRGDIGFKTYDPSYKTANRWLNDYNFGNAVYNIGINYPF</sequence>
<name>A0A4U0F1J4_9FLAO</name>
<evidence type="ECO:0000313" key="8">
    <source>
        <dbReference type="Proteomes" id="UP000307657"/>
    </source>
</evidence>
<gene>
    <name evidence="7" type="ORF">E5167_07420</name>
</gene>
<comment type="caution">
    <text evidence="7">The sequence shown here is derived from an EMBL/GenBank/DDBJ whole genome shotgun (WGS) entry which is preliminary data.</text>
</comment>
<accession>A0A4U0F1J4</accession>
<reference evidence="7 8" key="1">
    <citation type="submission" date="2019-04" db="EMBL/GenBank/DDBJ databases">
        <title>Lacinutrix sp. nov., isolated from marine water.</title>
        <authorList>
            <person name="Kim W."/>
        </authorList>
    </citation>
    <scope>NUCLEOTIDE SEQUENCE [LARGE SCALE GENOMIC DNA]</scope>
    <source>
        <strain evidence="7 8">CAU 1491</strain>
    </source>
</reference>
<organism evidence="7 8">
    <name type="scientific">Pontimicrobium aquaticum</name>
    <dbReference type="NCBI Taxonomy" id="2565367"/>
    <lineage>
        <taxon>Bacteria</taxon>
        <taxon>Pseudomonadati</taxon>
        <taxon>Bacteroidota</taxon>
        <taxon>Flavobacteriia</taxon>
        <taxon>Flavobacteriales</taxon>
        <taxon>Flavobacteriaceae</taxon>
        <taxon>Pontimicrobium</taxon>
    </lineage>
</organism>
<evidence type="ECO:0000256" key="5">
    <source>
        <dbReference type="ARBA" id="ARBA00023237"/>
    </source>
</evidence>
<evidence type="ECO:0000313" key="7">
    <source>
        <dbReference type="EMBL" id="TJY36482.1"/>
    </source>
</evidence>
<evidence type="ECO:0000256" key="2">
    <source>
        <dbReference type="ARBA" id="ARBA00022692"/>
    </source>
</evidence>
<keyword evidence="2" id="KW-0812">Transmembrane</keyword>
<dbReference type="RefSeq" id="WP_136842649.1">
    <property type="nucleotide sequence ID" value="NZ_SUPL01000003.1"/>
</dbReference>